<accession>A0AC34G0V8</accession>
<dbReference type="WBParaSite" id="ES5_v2.g23354.t1">
    <property type="protein sequence ID" value="ES5_v2.g23354.t1"/>
    <property type="gene ID" value="ES5_v2.g23354"/>
</dbReference>
<evidence type="ECO:0000313" key="1">
    <source>
        <dbReference type="Proteomes" id="UP000887579"/>
    </source>
</evidence>
<reference evidence="2" key="1">
    <citation type="submission" date="2022-11" db="UniProtKB">
        <authorList>
            <consortium name="WormBaseParasite"/>
        </authorList>
    </citation>
    <scope>IDENTIFICATION</scope>
</reference>
<protein>
    <submittedName>
        <fullName evidence="2">Uncharacterized protein</fullName>
    </submittedName>
</protein>
<organism evidence="1 2">
    <name type="scientific">Panagrolaimus sp. ES5</name>
    <dbReference type="NCBI Taxonomy" id="591445"/>
    <lineage>
        <taxon>Eukaryota</taxon>
        <taxon>Metazoa</taxon>
        <taxon>Ecdysozoa</taxon>
        <taxon>Nematoda</taxon>
        <taxon>Chromadorea</taxon>
        <taxon>Rhabditida</taxon>
        <taxon>Tylenchina</taxon>
        <taxon>Panagrolaimomorpha</taxon>
        <taxon>Panagrolaimoidea</taxon>
        <taxon>Panagrolaimidae</taxon>
        <taxon>Panagrolaimus</taxon>
    </lineage>
</organism>
<evidence type="ECO:0000313" key="2">
    <source>
        <dbReference type="WBParaSite" id="ES5_v2.g23354.t1"/>
    </source>
</evidence>
<name>A0AC34G0V8_9BILA</name>
<proteinExistence type="predicted"/>
<sequence length="36" mass="3748">MALLPANMIWLIQIAYSLVNAFAGLGAVGISKSVTL</sequence>
<dbReference type="Proteomes" id="UP000887579">
    <property type="component" value="Unplaced"/>
</dbReference>